<protein>
    <submittedName>
        <fullName evidence="5">ABC transporter</fullName>
    </submittedName>
    <submittedName>
        <fullName evidence="6">Simple sugar transport system ATP-binding protein</fullName>
    </submittedName>
</protein>
<dbReference type="GO" id="GO:0016887">
    <property type="term" value="F:ATP hydrolysis activity"/>
    <property type="evidence" value="ECO:0007669"/>
    <property type="project" value="InterPro"/>
</dbReference>
<evidence type="ECO:0000256" key="2">
    <source>
        <dbReference type="ARBA" id="ARBA00022741"/>
    </source>
</evidence>
<feature type="domain" description="ABC transporter" evidence="4">
    <location>
        <begin position="263"/>
        <end position="510"/>
    </location>
</feature>
<dbReference type="PANTHER" id="PTHR43790:SF4">
    <property type="entry name" value="GUANOSINE IMPORT ATP-BINDING PROTEIN NUPO"/>
    <property type="match status" value="1"/>
</dbReference>
<sequence length="522" mass="56198">MSLPPLAQPQYSQGEPLLRLEGVSKKFGTLVANCDVDLSIHPSEIVAVLGENGAGKSTLMKMIFGVMQPSAGSIYWRGQRVQISSPAQARQLGIGMVFQHFTLFETITVAENVALSMPGTPQELAGKIREASQKFGLAVEPHAPVYSLSVGERQRVELLRCLLQDPSLLILDEPTSVLPPTAIESLFQTLRGLQERGIAILYISHKLEEIRALCQRATILRHGRVTGTVVPKDETAHRLAELMIGREIPRSSHPKATPGEVVLKVSGLSVQEADPLAVGLKNVSFDLREGEILGIAGVSGNGQRTLARALSGEDTLPPSGQGSIEMLGRPVGHLGAAERRALRLAFVPEERMGRGAAPTMALRENALLTAHGEGMVRRGMIQREKQEAFTLKCIADMDVRSSGPAAPASTLSGGNLQKFIVGREMMLRPRVFVVSQPTWGIDVGAAALVRQKLVDMRGQGSGIIVISEELEELFEVADRIAVMFDGRLSPSRSTALTTPEIIGQMMIGLFDAGLDTAREAAQ</sequence>
<proteinExistence type="inferred from homology"/>
<evidence type="ECO:0000259" key="4">
    <source>
        <dbReference type="PROSITE" id="PS50893"/>
    </source>
</evidence>
<dbReference type="InterPro" id="IPR003593">
    <property type="entry name" value="AAA+_ATPase"/>
</dbReference>
<dbReference type="PROSITE" id="PS50893">
    <property type="entry name" value="ABC_TRANSPORTER_2"/>
    <property type="match status" value="2"/>
</dbReference>
<dbReference type="EMBL" id="LAJF01000041">
    <property type="protein sequence ID" value="KKB86100.1"/>
    <property type="molecule type" value="Genomic_DNA"/>
</dbReference>
<dbReference type="SMART" id="SM00382">
    <property type="entry name" value="AAA"/>
    <property type="match status" value="1"/>
</dbReference>
<dbReference type="InterPro" id="IPR050107">
    <property type="entry name" value="ABC_carbohydrate_import_ATPase"/>
</dbReference>
<name>A0A0F5LUR1_9HYPH</name>
<dbReference type="InterPro" id="IPR003439">
    <property type="entry name" value="ABC_transporter-like_ATP-bd"/>
</dbReference>
<dbReference type="Proteomes" id="UP000033608">
    <property type="component" value="Unassembled WGS sequence"/>
</dbReference>
<dbReference type="STRING" id="1121477.SAMN02745223_03717"/>
<keyword evidence="6" id="KW-0813">Transport</keyword>
<dbReference type="PROSITE" id="PS00211">
    <property type="entry name" value="ABC_TRANSPORTER_1"/>
    <property type="match status" value="2"/>
</dbReference>
<dbReference type="Gene3D" id="3.40.50.300">
    <property type="entry name" value="P-loop containing nucleotide triphosphate hydrolases"/>
    <property type="match status" value="2"/>
</dbReference>
<dbReference type="CDD" id="cd03216">
    <property type="entry name" value="ABC_Carb_Monos_I"/>
    <property type="match status" value="1"/>
</dbReference>
<dbReference type="RefSeq" id="WP_046134054.1">
    <property type="nucleotide sequence ID" value="NZ_FQVC01000015.1"/>
</dbReference>
<dbReference type="OrthoDB" id="9805029at2"/>
<gene>
    <name evidence="6" type="ORF">SAMN02745223_03717</name>
    <name evidence="5" type="ORF">VW29_04260</name>
</gene>
<dbReference type="PATRIC" id="fig|1121477.3.peg.1923"/>
<evidence type="ECO:0000313" key="7">
    <source>
        <dbReference type="Proteomes" id="UP000033608"/>
    </source>
</evidence>
<dbReference type="SUPFAM" id="SSF52540">
    <property type="entry name" value="P-loop containing nucleoside triphosphate hydrolases"/>
    <property type="match status" value="2"/>
</dbReference>
<dbReference type="InterPro" id="IPR027417">
    <property type="entry name" value="P-loop_NTPase"/>
</dbReference>
<feature type="domain" description="ABC transporter" evidence="4">
    <location>
        <begin position="18"/>
        <end position="247"/>
    </location>
</feature>
<evidence type="ECO:0000313" key="6">
    <source>
        <dbReference type="EMBL" id="SHF85185.1"/>
    </source>
</evidence>
<dbReference type="PANTHER" id="PTHR43790">
    <property type="entry name" value="CARBOHYDRATE TRANSPORT ATP-BINDING PROTEIN MG119-RELATED"/>
    <property type="match status" value="1"/>
</dbReference>
<keyword evidence="7" id="KW-1185">Reference proteome</keyword>
<dbReference type="Pfam" id="PF00005">
    <property type="entry name" value="ABC_tran"/>
    <property type="match status" value="2"/>
</dbReference>
<organism evidence="5 7">
    <name type="scientific">Devosia limi DSM 17137</name>
    <dbReference type="NCBI Taxonomy" id="1121477"/>
    <lineage>
        <taxon>Bacteria</taxon>
        <taxon>Pseudomonadati</taxon>
        <taxon>Pseudomonadota</taxon>
        <taxon>Alphaproteobacteria</taxon>
        <taxon>Hyphomicrobiales</taxon>
        <taxon>Devosiaceae</taxon>
        <taxon>Devosia</taxon>
    </lineage>
</organism>
<dbReference type="AlphaFoldDB" id="A0A0F5LUR1"/>
<comment type="similarity">
    <text evidence="1">Belongs to the ABC transporter superfamily.</text>
</comment>
<dbReference type="CDD" id="cd03215">
    <property type="entry name" value="ABC_Carb_Monos_II"/>
    <property type="match status" value="1"/>
</dbReference>
<accession>A0A0F5LUR1</accession>
<keyword evidence="2" id="KW-0547">Nucleotide-binding</keyword>
<reference evidence="6 8" key="2">
    <citation type="submission" date="2016-11" db="EMBL/GenBank/DDBJ databases">
        <authorList>
            <person name="Jaros S."/>
            <person name="Januszkiewicz K."/>
            <person name="Wedrychowicz H."/>
        </authorList>
    </citation>
    <scope>NUCLEOTIDE SEQUENCE [LARGE SCALE GENOMIC DNA]</scope>
    <source>
        <strain evidence="6 8">DSM 17137</strain>
    </source>
</reference>
<dbReference type="GO" id="GO:0005524">
    <property type="term" value="F:ATP binding"/>
    <property type="evidence" value="ECO:0007669"/>
    <property type="project" value="UniProtKB-KW"/>
</dbReference>
<evidence type="ECO:0000256" key="3">
    <source>
        <dbReference type="ARBA" id="ARBA00022840"/>
    </source>
</evidence>
<dbReference type="InterPro" id="IPR017871">
    <property type="entry name" value="ABC_transporter-like_CS"/>
</dbReference>
<dbReference type="Proteomes" id="UP000184533">
    <property type="component" value="Unassembled WGS sequence"/>
</dbReference>
<evidence type="ECO:0000256" key="1">
    <source>
        <dbReference type="ARBA" id="ARBA00005417"/>
    </source>
</evidence>
<evidence type="ECO:0000313" key="5">
    <source>
        <dbReference type="EMBL" id="KKB86100.1"/>
    </source>
</evidence>
<evidence type="ECO:0000313" key="8">
    <source>
        <dbReference type="Proteomes" id="UP000184533"/>
    </source>
</evidence>
<reference evidence="5 7" key="1">
    <citation type="submission" date="2015-03" db="EMBL/GenBank/DDBJ databases">
        <authorList>
            <person name="Hassan Y.I."/>
            <person name="Lepp D."/>
            <person name="Zhou T."/>
        </authorList>
    </citation>
    <scope>NUCLEOTIDE SEQUENCE [LARGE SCALE GENOMIC DNA]</scope>
    <source>
        <strain evidence="5 7">DSM 17137</strain>
    </source>
</reference>
<keyword evidence="3 6" id="KW-0067">ATP-binding</keyword>
<dbReference type="EMBL" id="FQVC01000015">
    <property type="protein sequence ID" value="SHF85185.1"/>
    <property type="molecule type" value="Genomic_DNA"/>
</dbReference>
<keyword evidence="6" id="KW-0762">Sugar transport</keyword>